<evidence type="ECO:0000313" key="1">
    <source>
        <dbReference type="EMBL" id="HGQ36349.1"/>
    </source>
</evidence>
<sequence length="84" mass="9567">MIKIAICKEIEQPRLPMPLARHIVAPLTKCEELQDIDINRIPSNVIGGIRERGYVILDKNLAAELLGLKLEDNEYVKVFVEDIK</sequence>
<proteinExistence type="predicted"/>
<organism evidence="1">
    <name type="scientific">Ignisphaera aggregans</name>
    <dbReference type="NCBI Taxonomy" id="334771"/>
    <lineage>
        <taxon>Archaea</taxon>
        <taxon>Thermoproteota</taxon>
        <taxon>Thermoprotei</taxon>
        <taxon>Desulfurococcales</taxon>
        <taxon>Desulfurococcaceae</taxon>
        <taxon>Ignisphaera</taxon>
    </lineage>
</organism>
<name>A0A832CW02_9CREN</name>
<comment type="caution">
    <text evidence="1">The sequence shown here is derived from an EMBL/GenBank/DDBJ whole genome shotgun (WGS) entry which is preliminary data.</text>
</comment>
<dbReference type="AlphaFoldDB" id="A0A832CW02"/>
<dbReference type="EMBL" id="DTCK01000041">
    <property type="protein sequence ID" value="HGQ36349.1"/>
    <property type="molecule type" value="Genomic_DNA"/>
</dbReference>
<accession>A0A832CW02</accession>
<reference evidence="1" key="1">
    <citation type="journal article" date="2020" name="mSystems">
        <title>Genome- and Community-Level Interaction Insights into Carbon Utilization and Element Cycling Functions of Hydrothermarchaeota in Hydrothermal Sediment.</title>
        <authorList>
            <person name="Zhou Z."/>
            <person name="Liu Y."/>
            <person name="Xu W."/>
            <person name="Pan J."/>
            <person name="Luo Z.H."/>
            <person name="Li M."/>
        </authorList>
    </citation>
    <scope>NUCLEOTIDE SEQUENCE</scope>
    <source>
        <strain evidence="1">SpSt-667</strain>
    </source>
</reference>
<gene>
    <name evidence="1" type="ORF">ENU41_06705</name>
</gene>
<protein>
    <submittedName>
        <fullName evidence="1">Uncharacterized protein</fullName>
    </submittedName>
</protein>